<dbReference type="Proteomes" id="UP001642406">
    <property type="component" value="Unassembled WGS sequence"/>
</dbReference>
<dbReference type="SUPFAM" id="SSF103473">
    <property type="entry name" value="MFS general substrate transporter"/>
    <property type="match status" value="1"/>
</dbReference>
<accession>A0ABP0ATX9</accession>
<dbReference type="Pfam" id="PF00083">
    <property type="entry name" value="Sugar_tr"/>
    <property type="match status" value="2"/>
</dbReference>
<dbReference type="Gene3D" id="1.20.1250.20">
    <property type="entry name" value="MFS general substrate transporter like domains"/>
    <property type="match status" value="2"/>
</dbReference>
<dbReference type="InterPro" id="IPR034660">
    <property type="entry name" value="DinB/YfiT-like"/>
</dbReference>
<dbReference type="InterPro" id="IPR005828">
    <property type="entry name" value="MFS_sugar_transport-like"/>
</dbReference>
<evidence type="ECO:0008006" key="8">
    <source>
        <dbReference type="Google" id="ProtNLM"/>
    </source>
</evidence>
<sequence length="447" mass="48665">MPILLVFSLLQRYQTTTMSTFTTYELAVPVLTRGLLTFDHILRKAEAYAKANGIDADAVYPSARLVADQLPLVFQVQNATKTVRNYVITLTGEDIPTFEDNEKTIADLHARIQSALALLKKLTPDVANERGDSQSSTFSPSGSHPVTLKAKDAVLFQAIPNFIFHLTTGYSILRAQGVPVGKADFIANFIGVPGFEALAYPFAQLIDDRYRRKSVIYVSAAISIIGTVLQTASHNVATFVVARIFFGFCAILGGNAASVLVAESVHSRDRKVVTSLYNSSYYIGAILAAWTTYGTCKHILNAAHGNGSPNDELVQAEFHEIARVLDAVGVTSDDEQTLINGILSIVSWVTCHVAAWASHHIGRRVQFLMSATTMLGSFVAVTVAEAIIINDPDNKGASFAPAEGTEAYELPQWQEAWGEHGFSILDLKAKYWQTVIDKHTAGVRAKL</sequence>
<evidence type="ECO:0000256" key="4">
    <source>
        <dbReference type="ARBA" id="ARBA00023136"/>
    </source>
</evidence>
<comment type="subcellular location">
    <subcellularLocation>
        <location evidence="1">Membrane</location>
    </subcellularLocation>
</comment>
<evidence type="ECO:0000256" key="5">
    <source>
        <dbReference type="SAM" id="Phobius"/>
    </source>
</evidence>
<dbReference type="InterPro" id="IPR018531">
    <property type="entry name" value="DUF1993"/>
</dbReference>
<organism evidence="6 7">
    <name type="scientific">Sporothrix bragantina</name>
    <dbReference type="NCBI Taxonomy" id="671064"/>
    <lineage>
        <taxon>Eukaryota</taxon>
        <taxon>Fungi</taxon>
        <taxon>Dikarya</taxon>
        <taxon>Ascomycota</taxon>
        <taxon>Pezizomycotina</taxon>
        <taxon>Sordariomycetes</taxon>
        <taxon>Sordariomycetidae</taxon>
        <taxon>Ophiostomatales</taxon>
        <taxon>Ophiostomataceae</taxon>
        <taxon>Sporothrix</taxon>
    </lineage>
</organism>
<dbReference type="PANTHER" id="PTHR36922">
    <property type="entry name" value="BLL2446 PROTEIN"/>
    <property type="match status" value="1"/>
</dbReference>
<dbReference type="Gene3D" id="1.20.120.450">
    <property type="entry name" value="dinb family like domain"/>
    <property type="match status" value="1"/>
</dbReference>
<evidence type="ECO:0000256" key="1">
    <source>
        <dbReference type="ARBA" id="ARBA00004370"/>
    </source>
</evidence>
<evidence type="ECO:0000313" key="7">
    <source>
        <dbReference type="Proteomes" id="UP001642406"/>
    </source>
</evidence>
<dbReference type="InterPro" id="IPR036259">
    <property type="entry name" value="MFS_trans_sf"/>
</dbReference>
<dbReference type="EMBL" id="CAWUHC010000005">
    <property type="protein sequence ID" value="CAK7210584.1"/>
    <property type="molecule type" value="Genomic_DNA"/>
</dbReference>
<gene>
    <name evidence="6" type="ORF">SBRCBS47491_000822</name>
</gene>
<reference evidence="6 7" key="1">
    <citation type="submission" date="2024-01" db="EMBL/GenBank/DDBJ databases">
        <authorList>
            <person name="Allen C."/>
            <person name="Tagirdzhanova G."/>
        </authorList>
    </citation>
    <scope>NUCLEOTIDE SEQUENCE [LARGE SCALE GENOMIC DNA]</scope>
</reference>
<keyword evidence="4 5" id="KW-0472">Membrane</keyword>
<feature type="transmembrane region" description="Helical" evidence="5">
    <location>
        <begin position="367"/>
        <end position="389"/>
    </location>
</feature>
<feature type="transmembrane region" description="Helical" evidence="5">
    <location>
        <begin position="239"/>
        <end position="262"/>
    </location>
</feature>
<name>A0ABP0ATX9_9PEZI</name>
<feature type="transmembrane region" description="Helical" evidence="5">
    <location>
        <begin position="185"/>
        <end position="203"/>
    </location>
</feature>
<keyword evidence="2 5" id="KW-0812">Transmembrane</keyword>
<evidence type="ECO:0000256" key="2">
    <source>
        <dbReference type="ARBA" id="ARBA00022692"/>
    </source>
</evidence>
<evidence type="ECO:0000256" key="3">
    <source>
        <dbReference type="ARBA" id="ARBA00022989"/>
    </source>
</evidence>
<proteinExistence type="predicted"/>
<dbReference type="PANTHER" id="PTHR36922:SF1">
    <property type="entry name" value="DUF1993 DOMAIN-CONTAINING PROTEIN"/>
    <property type="match status" value="1"/>
</dbReference>
<keyword evidence="7" id="KW-1185">Reference proteome</keyword>
<comment type="caution">
    <text evidence="6">The sequence shown here is derived from an EMBL/GenBank/DDBJ whole genome shotgun (WGS) entry which is preliminary data.</text>
</comment>
<keyword evidence="3 5" id="KW-1133">Transmembrane helix</keyword>
<protein>
    <recommendedName>
        <fullName evidence="8">Major facilitator superfamily (MFS) profile domain-containing protein</fullName>
    </recommendedName>
</protein>
<feature type="transmembrane region" description="Helical" evidence="5">
    <location>
        <begin position="215"/>
        <end position="233"/>
    </location>
</feature>
<dbReference type="SUPFAM" id="SSF109854">
    <property type="entry name" value="DinB/YfiT-like putative metalloenzymes"/>
    <property type="match status" value="1"/>
</dbReference>
<evidence type="ECO:0000313" key="6">
    <source>
        <dbReference type="EMBL" id="CAK7210584.1"/>
    </source>
</evidence>
<dbReference type="Pfam" id="PF09351">
    <property type="entry name" value="DUF1993"/>
    <property type="match status" value="1"/>
</dbReference>